<dbReference type="Pfam" id="PF00069">
    <property type="entry name" value="Pkinase"/>
    <property type="match status" value="1"/>
</dbReference>
<evidence type="ECO:0000256" key="9">
    <source>
        <dbReference type="ARBA" id="ARBA00022840"/>
    </source>
</evidence>
<evidence type="ECO:0000313" key="18">
    <source>
        <dbReference type="Proteomes" id="UP000663844"/>
    </source>
</evidence>
<evidence type="ECO:0000256" key="3">
    <source>
        <dbReference type="ARBA" id="ARBA00022527"/>
    </source>
</evidence>
<keyword evidence="6 14" id="KW-0732">Signal</keyword>
<dbReference type="GO" id="GO:0046872">
    <property type="term" value="F:metal ion binding"/>
    <property type="evidence" value="ECO:0007669"/>
    <property type="project" value="UniProtKB-KW"/>
</dbReference>
<reference evidence="17" key="1">
    <citation type="submission" date="2021-02" db="EMBL/GenBank/DDBJ databases">
        <authorList>
            <person name="Nowell W R."/>
        </authorList>
    </citation>
    <scope>NUCLEOTIDE SEQUENCE</scope>
</reference>
<dbReference type="InterPro" id="IPR000719">
    <property type="entry name" value="Prot_kinase_dom"/>
</dbReference>
<keyword evidence="4 13" id="KW-0808">Transferase</keyword>
<dbReference type="Proteomes" id="UP000663845">
    <property type="component" value="Unassembled WGS sequence"/>
</dbReference>
<dbReference type="InterPro" id="IPR011009">
    <property type="entry name" value="Kinase-like_dom_sf"/>
</dbReference>
<proteinExistence type="inferred from homology"/>
<keyword evidence="13" id="KW-0460">Magnesium</keyword>
<keyword evidence="10 13" id="KW-1133">Transmembrane helix</keyword>
<name>A0A819LX50_9BILA</name>
<dbReference type="InterPro" id="IPR008271">
    <property type="entry name" value="Ser/Thr_kinase_AS"/>
</dbReference>
<feature type="domain" description="Protein kinase" evidence="15">
    <location>
        <begin position="202"/>
        <end position="490"/>
    </location>
</feature>
<dbReference type="PANTHER" id="PTHR23255:SF72">
    <property type="entry name" value="RECEPTOR PROTEIN SERINE_THREONINE KINASE"/>
    <property type="match status" value="1"/>
</dbReference>
<dbReference type="Gene3D" id="1.10.510.10">
    <property type="entry name" value="Transferase(Phosphotransferase) domain 1"/>
    <property type="match status" value="1"/>
</dbReference>
<evidence type="ECO:0000256" key="2">
    <source>
        <dbReference type="ARBA" id="ARBA00009605"/>
    </source>
</evidence>
<evidence type="ECO:0000259" key="15">
    <source>
        <dbReference type="PROSITE" id="PS50011"/>
    </source>
</evidence>
<dbReference type="PROSITE" id="PS50011">
    <property type="entry name" value="PROTEIN_KINASE_DOM"/>
    <property type="match status" value="1"/>
</dbReference>
<protein>
    <recommendedName>
        <fullName evidence="13">Serine/threonine-protein kinase receptor</fullName>
        <ecNumber evidence="13">2.7.11.30</ecNumber>
    </recommendedName>
</protein>
<dbReference type="EC" id="2.7.11.30" evidence="13"/>
<feature type="signal peptide" evidence="14">
    <location>
        <begin position="1"/>
        <end position="17"/>
    </location>
</feature>
<dbReference type="GO" id="GO:0005886">
    <property type="term" value="C:plasma membrane"/>
    <property type="evidence" value="ECO:0007669"/>
    <property type="project" value="TreeGrafter"/>
</dbReference>
<comment type="cofactor">
    <cofactor evidence="13">
        <name>Mg(2+)</name>
        <dbReference type="ChEBI" id="CHEBI:18420"/>
    </cofactor>
    <cofactor evidence="13">
        <name>Mn(2+)</name>
        <dbReference type="ChEBI" id="CHEBI:29035"/>
    </cofactor>
</comment>
<evidence type="ECO:0000256" key="5">
    <source>
        <dbReference type="ARBA" id="ARBA00022692"/>
    </source>
</evidence>
<dbReference type="Proteomes" id="UP000663844">
    <property type="component" value="Unassembled WGS sequence"/>
</dbReference>
<dbReference type="InterPro" id="IPR000333">
    <property type="entry name" value="TGFB_receptor"/>
</dbReference>
<keyword evidence="13" id="KW-0479">Metal-binding</keyword>
<keyword evidence="11 13" id="KW-0472">Membrane</keyword>
<dbReference type="EMBL" id="CAJNOG010000003">
    <property type="protein sequence ID" value="CAF0725585.1"/>
    <property type="molecule type" value="Genomic_DNA"/>
</dbReference>
<evidence type="ECO:0000256" key="12">
    <source>
        <dbReference type="ARBA" id="ARBA00023170"/>
    </source>
</evidence>
<dbReference type="GO" id="GO:0004675">
    <property type="term" value="F:transmembrane receptor protein serine/threonine kinase activity"/>
    <property type="evidence" value="ECO:0007669"/>
    <property type="project" value="UniProtKB-EC"/>
</dbReference>
<feature type="transmembrane region" description="Helical" evidence="13">
    <location>
        <begin position="147"/>
        <end position="168"/>
    </location>
</feature>
<dbReference type="PANTHER" id="PTHR23255">
    <property type="entry name" value="TRANSFORMING GROWTH FACTOR-BETA RECEPTOR TYPE I AND II"/>
    <property type="match status" value="1"/>
</dbReference>
<evidence type="ECO:0000256" key="7">
    <source>
        <dbReference type="ARBA" id="ARBA00022741"/>
    </source>
</evidence>
<dbReference type="GO" id="GO:0071363">
    <property type="term" value="P:cellular response to growth factor stimulus"/>
    <property type="evidence" value="ECO:0007669"/>
    <property type="project" value="TreeGrafter"/>
</dbReference>
<dbReference type="PRINTS" id="PR00653">
    <property type="entry name" value="ACTIVIN2R"/>
</dbReference>
<sequence length="490" mass="56066">MIFILLFFINLININYALVCPIYLPQKINSAENYLIKNCQSNCTFSNVLENQDACLGVYYNYSGNIFIKQLSTIQSDEQCLKSKQCILEMDAVNSQAFSCCCSTNNCTLNWTILLTTPTTTYRSILIDHTTKTNVVIIDEEYFSWKLFLIIFSCTLFIILITFIFSLWKSLRNRHENKANTSFRKSSSSSLTTATTSIEQLFFSAQKIISGKNSIVYKGIFNNDIVALKVYQQTDVLIWKNEVTLLKSIKHESIIKILSDGQYNSHLYLILPYYENGTLQSYLREPNRTLTINQCLIFLRSLASAVSYLHVGQNKNHMTIVHRDIKSTNMLICKNELNLCLADFGIAIALPQVLTEKDFVQIGTVRYMAPELLEGVIAYTHDALYSVDMYALGLVMWEIVRHCDVYPITVYQAPYEEYITNNPGGPSFAAQIYDIVIVRRLRPTLIRQVKDKQHAMIIHELCSLIDSCCTADSDMRMKAQTLAFKLNQLI</sequence>
<dbReference type="Gene3D" id="3.30.200.20">
    <property type="entry name" value="Phosphorylase Kinase, domain 1"/>
    <property type="match status" value="1"/>
</dbReference>
<feature type="chain" id="PRO_5035618926" description="Serine/threonine-protein kinase receptor" evidence="14">
    <location>
        <begin position="18"/>
        <end position="490"/>
    </location>
</feature>
<evidence type="ECO:0000313" key="16">
    <source>
        <dbReference type="EMBL" id="CAF0725585.1"/>
    </source>
</evidence>
<evidence type="ECO:0000256" key="8">
    <source>
        <dbReference type="ARBA" id="ARBA00022777"/>
    </source>
</evidence>
<evidence type="ECO:0000313" key="17">
    <source>
        <dbReference type="EMBL" id="CAF3968167.1"/>
    </source>
</evidence>
<evidence type="ECO:0000256" key="1">
    <source>
        <dbReference type="ARBA" id="ARBA00004479"/>
    </source>
</evidence>
<evidence type="ECO:0000256" key="11">
    <source>
        <dbReference type="ARBA" id="ARBA00023136"/>
    </source>
</evidence>
<evidence type="ECO:0000256" key="13">
    <source>
        <dbReference type="RuleBase" id="RU361271"/>
    </source>
</evidence>
<accession>A0A819LX50</accession>
<evidence type="ECO:0000256" key="4">
    <source>
        <dbReference type="ARBA" id="ARBA00022679"/>
    </source>
</evidence>
<keyword evidence="13" id="KW-0464">Manganese</keyword>
<dbReference type="AlphaFoldDB" id="A0A819LX50"/>
<keyword evidence="5 13" id="KW-0812">Transmembrane</keyword>
<gene>
    <name evidence="16" type="ORF">JYZ213_LOCUS743</name>
    <name evidence="17" type="ORF">OXD698_LOCUS27665</name>
</gene>
<evidence type="ECO:0000256" key="6">
    <source>
        <dbReference type="ARBA" id="ARBA00022729"/>
    </source>
</evidence>
<comment type="catalytic activity">
    <reaction evidence="13">
        <text>L-threonyl-[receptor-protein] + ATP = O-phospho-L-threonyl-[receptor-protein] + ADP + H(+)</text>
        <dbReference type="Rhea" id="RHEA:44880"/>
        <dbReference type="Rhea" id="RHEA-COMP:11024"/>
        <dbReference type="Rhea" id="RHEA-COMP:11025"/>
        <dbReference type="ChEBI" id="CHEBI:15378"/>
        <dbReference type="ChEBI" id="CHEBI:30013"/>
        <dbReference type="ChEBI" id="CHEBI:30616"/>
        <dbReference type="ChEBI" id="CHEBI:61977"/>
        <dbReference type="ChEBI" id="CHEBI:456216"/>
        <dbReference type="EC" id="2.7.11.30"/>
    </reaction>
</comment>
<dbReference type="SMART" id="SM00220">
    <property type="entry name" value="S_TKc"/>
    <property type="match status" value="1"/>
</dbReference>
<comment type="caution">
    <text evidence="17">The sequence shown here is derived from an EMBL/GenBank/DDBJ whole genome shotgun (WGS) entry which is preliminary data.</text>
</comment>
<keyword evidence="7 13" id="KW-0547">Nucleotide-binding</keyword>
<dbReference type="SUPFAM" id="SSF56112">
    <property type="entry name" value="Protein kinase-like (PK-like)"/>
    <property type="match status" value="1"/>
</dbReference>
<keyword evidence="8 13" id="KW-0418">Kinase</keyword>
<dbReference type="GO" id="GO:0043235">
    <property type="term" value="C:receptor complex"/>
    <property type="evidence" value="ECO:0007669"/>
    <property type="project" value="TreeGrafter"/>
</dbReference>
<dbReference type="EMBL" id="CAJOAZ010002887">
    <property type="protein sequence ID" value="CAF3968167.1"/>
    <property type="molecule type" value="Genomic_DNA"/>
</dbReference>
<comment type="subcellular location">
    <subcellularLocation>
        <location evidence="1 13">Membrane</location>
        <topology evidence="1 13">Single-pass type I membrane protein</topology>
    </subcellularLocation>
</comment>
<keyword evidence="9 13" id="KW-0067">ATP-binding</keyword>
<evidence type="ECO:0000256" key="14">
    <source>
        <dbReference type="SAM" id="SignalP"/>
    </source>
</evidence>
<dbReference type="GO" id="GO:0005524">
    <property type="term" value="F:ATP binding"/>
    <property type="evidence" value="ECO:0007669"/>
    <property type="project" value="UniProtKB-UniRule"/>
</dbReference>
<comment type="similarity">
    <text evidence="2 13">Belongs to the protein kinase superfamily. TKL Ser/Thr protein kinase family. TGFB receptor subfamily.</text>
</comment>
<dbReference type="PROSITE" id="PS00108">
    <property type="entry name" value="PROTEIN_KINASE_ST"/>
    <property type="match status" value="1"/>
</dbReference>
<evidence type="ECO:0000256" key="10">
    <source>
        <dbReference type="ARBA" id="ARBA00022989"/>
    </source>
</evidence>
<keyword evidence="12 13" id="KW-0675">Receptor</keyword>
<keyword evidence="3 13" id="KW-0723">Serine/threonine-protein kinase</keyword>
<organism evidence="17 18">
    <name type="scientific">Adineta steineri</name>
    <dbReference type="NCBI Taxonomy" id="433720"/>
    <lineage>
        <taxon>Eukaryota</taxon>
        <taxon>Metazoa</taxon>
        <taxon>Spiralia</taxon>
        <taxon>Gnathifera</taxon>
        <taxon>Rotifera</taxon>
        <taxon>Eurotatoria</taxon>
        <taxon>Bdelloidea</taxon>
        <taxon>Adinetida</taxon>
        <taxon>Adinetidae</taxon>
        <taxon>Adineta</taxon>
    </lineage>
</organism>